<dbReference type="AlphaFoldDB" id="A0A6G1ESE6"/>
<proteinExistence type="predicted"/>
<reference evidence="2 3" key="1">
    <citation type="submission" date="2019-11" db="EMBL/GenBank/DDBJ databases">
        <title>Whole genome sequence of Oryza granulata.</title>
        <authorList>
            <person name="Li W."/>
        </authorList>
    </citation>
    <scope>NUCLEOTIDE SEQUENCE [LARGE SCALE GENOMIC DNA]</scope>
    <source>
        <strain evidence="3">cv. Menghai</strain>
        <tissue evidence="2">Leaf</tissue>
    </source>
</reference>
<evidence type="ECO:0000313" key="3">
    <source>
        <dbReference type="Proteomes" id="UP000479710"/>
    </source>
</evidence>
<name>A0A6G1ESE6_9ORYZ</name>
<feature type="region of interest" description="Disordered" evidence="1">
    <location>
        <begin position="93"/>
        <end position="117"/>
    </location>
</feature>
<accession>A0A6G1ESE6</accession>
<feature type="region of interest" description="Disordered" evidence="1">
    <location>
        <begin position="1"/>
        <end position="26"/>
    </location>
</feature>
<dbReference type="Proteomes" id="UP000479710">
    <property type="component" value="Unassembled WGS sequence"/>
</dbReference>
<evidence type="ECO:0000256" key="1">
    <source>
        <dbReference type="SAM" id="MobiDB-lite"/>
    </source>
</evidence>
<dbReference type="EMBL" id="SPHZ02000003">
    <property type="protein sequence ID" value="KAF0927551.1"/>
    <property type="molecule type" value="Genomic_DNA"/>
</dbReference>
<feature type="compositionally biased region" description="Basic and acidic residues" evidence="1">
    <location>
        <begin position="96"/>
        <end position="109"/>
    </location>
</feature>
<sequence>MRGVEGTVPLRPPDETQRGGGSSKRRWRCKEALRQISGEGISVVAEVGLTKEAWQCKATRRDGKLAEGGSMAARVTEGARATVFEAATAEEEAAVAEERCGGSKGEARRRQAIGRGD</sequence>
<protein>
    <recommendedName>
        <fullName evidence="4">DUF834 domain-containing protein</fullName>
    </recommendedName>
</protein>
<keyword evidence="3" id="KW-1185">Reference proteome</keyword>
<evidence type="ECO:0000313" key="2">
    <source>
        <dbReference type="EMBL" id="KAF0927551.1"/>
    </source>
</evidence>
<evidence type="ECO:0008006" key="4">
    <source>
        <dbReference type="Google" id="ProtNLM"/>
    </source>
</evidence>
<organism evidence="2 3">
    <name type="scientific">Oryza meyeriana var. granulata</name>
    <dbReference type="NCBI Taxonomy" id="110450"/>
    <lineage>
        <taxon>Eukaryota</taxon>
        <taxon>Viridiplantae</taxon>
        <taxon>Streptophyta</taxon>
        <taxon>Embryophyta</taxon>
        <taxon>Tracheophyta</taxon>
        <taxon>Spermatophyta</taxon>
        <taxon>Magnoliopsida</taxon>
        <taxon>Liliopsida</taxon>
        <taxon>Poales</taxon>
        <taxon>Poaceae</taxon>
        <taxon>BOP clade</taxon>
        <taxon>Oryzoideae</taxon>
        <taxon>Oryzeae</taxon>
        <taxon>Oryzinae</taxon>
        <taxon>Oryza</taxon>
        <taxon>Oryza meyeriana</taxon>
    </lineage>
</organism>
<gene>
    <name evidence="2" type="ORF">E2562_034260</name>
</gene>
<comment type="caution">
    <text evidence="2">The sequence shown here is derived from an EMBL/GenBank/DDBJ whole genome shotgun (WGS) entry which is preliminary data.</text>
</comment>